<gene>
    <name evidence="1" type="ORF">ASZ90_001022</name>
</gene>
<evidence type="ECO:0000313" key="1">
    <source>
        <dbReference type="EMBL" id="KUG29095.1"/>
    </source>
</evidence>
<sequence length="265" mass="29214">MLRECVEWLFTPAGCAARGLGLVSETVAMGARYRRCRAAWEPHLQKCREVMVRAARMCPGRGTVVVCGSGYCRDVPVRRLAGMFGRVVLADAVHPLRARWLAGSCGNVRLLETDLTGLLGQAGAWREGLDVEAIRSVAPGVLEEFEPDLTLSANVLSQLPLPVKAWLSKLGCGEDDVAQVCRRIVAAHLDWLWGLPGMKCLVTDTENRDVDGGEVLEETDLLYGATLPPGGETWTWHLAPRPEISRHFDRIRLVSAHIRSERPQE</sequence>
<accession>A0A0W8G7H5</accession>
<organism evidence="1">
    <name type="scientific">hydrocarbon metagenome</name>
    <dbReference type="NCBI Taxonomy" id="938273"/>
    <lineage>
        <taxon>unclassified sequences</taxon>
        <taxon>metagenomes</taxon>
        <taxon>ecological metagenomes</taxon>
    </lineage>
</organism>
<proteinExistence type="predicted"/>
<protein>
    <recommendedName>
        <fullName evidence="2">Class I SAM-dependent methyltransferase</fullName>
    </recommendedName>
</protein>
<dbReference type="AlphaFoldDB" id="A0A0W8G7H5"/>
<evidence type="ECO:0008006" key="2">
    <source>
        <dbReference type="Google" id="ProtNLM"/>
    </source>
</evidence>
<reference evidence="1" key="1">
    <citation type="journal article" date="2015" name="Proc. Natl. Acad. Sci. U.S.A.">
        <title>Networks of energetic and metabolic interactions define dynamics in microbial communities.</title>
        <authorList>
            <person name="Embree M."/>
            <person name="Liu J.K."/>
            <person name="Al-Bassam M.M."/>
            <person name="Zengler K."/>
        </authorList>
    </citation>
    <scope>NUCLEOTIDE SEQUENCE</scope>
</reference>
<name>A0A0W8G7H5_9ZZZZ</name>
<comment type="caution">
    <text evidence="1">The sequence shown here is derived from an EMBL/GenBank/DDBJ whole genome shotgun (WGS) entry which is preliminary data.</text>
</comment>
<dbReference type="EMBL" id="LNQE01000132">
    <property type="protein sequence ID" value="KUG29095.1"/>
    <property type="molecule type" value="Genomic_DNA"/>
</dbReference>